<evidence type="ECO:0000259" key="1">
    <source>
        <dbReference type="PROSITE" id="PS50902"/>
    </source>
</evidence>
<dbReference type="InterPro" id="IPR029039">
    <property type="entry name" value="Flavoprotein-like_sf"/>
</dbReference>
<reference evidence="2 3" key="2">
    <citation type="submission" date="2019-09" db="EMBL/GenBank/DDBJ databases">
        <title>Complete Genome Sequence and Methylome Analysis of free living Spirochaetas.</title>
        <authorList>
            <person name="Leshcheva N."/>
            <person name="Mikheeva N."/>
        </authorList>
    </citation>
    <scope>NUCLEOTIDE SEQUENCE [LARGE SCALE GENOMIC DNA]</scope>
    <source>
        <strain evidence="2 3">P</strain>
    </source>
</reference>
<name>A0A5C1QA61_9SPIO</name>
<sequence length="157" mass="17792">MTQLIIYYSYEGNTEFMATKMAQSVGADLMKLKPLNEKKFTGFMKYVWGGRAAVMRQKPKLGDLSHNIEEYNRIILCTPVWAGTFTPPFNTLLHSYDLKNREIGLFCCNAGGMGKVFTNFKRLLSGSKIIGELGILDPLKSDREKKVEQAVNWVKSL</sequence>
<organism evidence="2 3">
    <name type="scientific">Thiospirochaeta perfilievii</name>
    <dbReference type="NCBI Taxonomy" id="252967"/>
    <lineage>
        <taxon>Bacteria</taxon>
        <taxon>Pseudomonadati</taxon>
        <taxon>Spirochaetota</taxon>
        <taxon>Spirochaetia</taxon>
        <taxon>Spirochaetales</taxon>
        <taxon>Spirochaetaceae</taxon>
        <taxon>Thiospirochaeta</taxon>
    </lineage>
</organism>
<dbReference type="InterPro" id="IPR008254">
    <property type="entry name" value="Flavodoxin/NO_synth"/>
</dbReference>
<dbReference type="AlphaFoldDB" id="A0A5C1QA61"/>
<dbReference type="Proteomes" id="UP000323824">
    <property type="component" value="Chromosome"/>
</dbReference>
<dbReference type="EMBL" id="CP035807">
    <property type="protein sequence ID" value="QEN04367.1"/>
    <property type="molecule type" value="Genomic_DNA"/>
</dbReference>
<dbReference type="PANTHER" id="PTHR39201">
    <property type="entry name" value="EXPORTED PROTEIN-RELATED"/>
    <property type="match status" value="1"/>
</dbReference>
<dbReference type="SUPFAM" id="SSF52218">
    <property type="entry name" value="Flavoproteins"/>
    <property type="match status" value="1"/>
</dbReference>
<dbReference type="KEGG" id="sper:EW093_06515"/>
<reference evidence="2 3" key="1">
    <citation type="submission" date="2019-02" db="EMBL/GenBank/DDBJ databases">
        <authorList>
            <person name="Fomenkov A."/>
            <person name="Dubinina G."/>
            <person name="Grabovich M."/>
            <person name="Vincze T."/>
            <person name="Roberts R.J."/>
        </authorList>
    </citation>
    <scope>NUCLEOTIDE SEQUENCE [LARGE SCALE GENOMIC DNA]</scope>
    <source>
        <strain evidence="2 3">P</strain>
    </source>
</reference>
<dbReference type="PANTHER" id="PTHR39201:SF1">
    <property type="entry name" value="FLAVODOXIN-LIKE DOMAIN-CONTAINING PROTEIN"/>
    <property type="match status" value="1"/>
</dbReference>
<dbReference type="Pfam" id="PF12682">
    <property type="entry name" value="Flavodoxin_4"/>
    <property type="match status" value="1"/>
</dbReference>
<accession>A0A5C1QA61</accession>
<dbReference type="Gene3D" id="3.40.50.360">
    <property type="match status" value="1"/>
</dbReference>
<evidence type="ECO:0000313" key="2">
    <source>
        <dbReference type="EMBL" id="QEN04367.1"/>
    </source>
</evidence>
<evidence type="ECO:0000313" key="3">
    <source>
        <dbReference type="Proteomes" id="UP000323824"/>
    </source>
</evidence>
<dbReference type="PROSITE" id="PS50902">
    <property type="entry name" value="FLAVODOXIN_LIKE"/>
    <property type="match status" value="1"/>
</dbReference>
<dbReference type="GO" id="GO:0010181">
    <property type="term" value="F:FMN binding"/>
    <property type="evidence" value="ECO:0007669"/>
    <property type="project" value="InterPro"/>
</dbReference>
<dbReference type="RefSeq" id="WP_149567614.1">
    <property type="nucleotide sequence ID" value="NZ_CP035807.1"/>
</dbReference>
<proteinExistence type="predicted"/>
<dbReference type="OrthoDB" id="9806505at2"/>
<keyword evidence="3" id="KW-1185">Reference proteome</keyword>
<protein>
    <submittedName>
        <fullName evidence="2">Flavodoxin</fullName>
    </submittedName>
</protein>
<feature type="domain" description="Flavodoxin-like" evidence="1">
    <location>
        <begin position="3"/>
        <end position="157"/>
    </location>
</feature>
<gene>
    <name evidence="2" type="ORF">EW093_06515</name>
</gene>